<reference evidence="15 16" key="1">
    <citation type="submission" date="2017-06" db="EMBL/GenBank/DDBJ databases">
        <title>Draft Genome Sequence of Natranaerobius trueperi halophilic, alkalithermophilic bacteria from soda lakes.</title>
        <authorList>
            <person name="Zhao B."/>
        </authorList>
    </citation>
    <scope>NUCLEOTIDE SEQUENCE [LARGE SCALE GENOMIC DNA]</scope>
    <source>
        <strain evidence="15 16">DSM 18760</strain>
    </source>
</reference>
<keyword evidence="9 12" id="KW-0560">Oxidoreductase</keyword>
<evidence type="ECO:0000256" key="8">
    <source>
        <dbReference type="ARBA" id="ARBA00022827"/>
    </source>
</evidence>
<evidence type="ECO:0000256" key="12">
    <source>
        <dbReference type="RuleBase" id="RU362049"/>
    </source>
</evidence>
<evidence type="ECO:0000313" key="16">
    <source>
        <dbReference type="Proteomes" id="UP000214588"/>
    </source>
</evidence>
<evidence type="ECO:0000256" key="5">
    <source>
        <dbReference type="ARBA" id="ARBA00021901"/>
    </source>
</evidence>
<dbReference type="EC" id="1.4.3.16" evidence="4 11"/>
<dbReference type="InterPro" id="IPR036188">
    <property type="entry name" value="FAD/NAD-bd_sf"/>
</dbReference>
<dbReference type="GO" id="GO:0033765">
    <property type="term" value="F:steroid dehydrogenase activity, acting on the CH-CH group of donors"/>
    <property type="evidence" value="ECO:0007669"/>
    <property type="project" value="UniProtKB-ARBA"/>
</dbReference>
<dbReference type="InterPro" id="IPR037099">
    <property type="entry name" value="Fum_R/Succ_DH_flav-like_C_sf"/>
</dbReference>
<comment type="subcellular location">
    <subcellularLocation>
        <location evidence="12">Cytoplasm</location>
    </subcellularLocation>
</comment>
<dbReference type="Pfam" id="PF00890">
    <property type="entry name" value="FAD_binding_2"/>
    <property type="match status" value="1"/>
</dbReference>
<dbReference type="GO" id="GO:0009435">
    <property type="term" value="P:NAD+ biosynthetic process"/>
    <property type="evidence" value="ECO:0007669"/>
    <property type="project" value="UniProtKB-UniPathway"/>
</dbReference>
<dbReference type="UniPathway" id="UPA00253">
    <property type="reaction ID" value="UER00326"/>
</dbReference>
<dbReference type="AlphaFoldDB" id="A0A226C1W6"/>
<dbReference type="RefSeq" id="WP_089022944.1">
    <property type="nucleotide sequence ID" value="NZ_NIQC01000005.1"/>
</dbReference>
<evidence type="ECO:0000256" key="10">
    <source>
        <dbReference type="ARBA" id="ARBA00048305"/>
    </source>
</evidence>
<evidence type="ECO:0000256" key="4">
    <source>
        <dbReference type="ARBA" id="ARBA00012173"/>
    </source>
</evidence>
<evidence type="ECO:0000256" key="9">
    <source>
        <dbReference type="ARBA" id="ARBA00023002"/>
    </source>
</evidence>
<dbReference type="InterPro" id="IPR015939">
    <property type="entry name" value="Fum_Rdtase/Succ_DH_flav-like_C"/>
</dbReference>
<keyword evidence="7 12" id="KW-0662">Pyridine nucleotide biosynthesis</keyword>
<dbReference type="Pfam" id="PF02910">
    <property type="entry name" value="Succ_DH_flav_C"/>
    <property type="match status" value="1"/>
</dbReference>
<comment type="catalytic activity">
    <reaction evidence="10">
        <text>L-aspartate + O2 = iminosuccinate + H2O2</text>
        <dbReference type="Rhea" id="RHEA:25876"/>
        <dbReference type="ChEBI" id="CHEBI:15379"/>
        <dbReference type="ChEBI" id="CHEBI:16240"/>
        <dbReference type="ChEBI" id="CHEBI:29991"/>
        <dbReference type="ChEBI" id="CHEBI:77875"/>
        <dbReference type="EC" id="1.4.3.16"/>
    </reaction>
    <physiologicalReaction direction="left-to-right" evidence="10">
        <dbReference type="Rhea" id="RHEA:25877"/>
    </physiologicalReaction>
</comment>
<evidence type="ECO:0000259" key="14">
    <source>
        <dbReference type="Pfam" id="PF02910"/>
    </source>
</evidence>
<dbReference type="Gene3D" id="1.20.58.100">
    <property type="entry name" value="Fumarate reductase/succinate dehydrogenase flavoprotein-like, C-terminal domain"/>
    <property type="match status" value="1"/>
</dbReference>
<comment type="similarity">
    <text evidence="3 12">Belongs to the FAD-dependent oxidoreductase 2 family. NadB subfamily.</text>
</comment>
<dbReference type="InterPro" id="IPR027477">
    <property type="entry name" value="Succ_DH/fumarate_Rdtase_cat_sf"/>
</dbReference>
<sequence>MKPIIRHFPVLVLGSGIAGMCAASEASKKIETALVTKQDITGSNTYLAQGGIAAAVTSFDSPSLHQQDTLNASSGLSDIDIVKSITEKAPETITSLQELGVSFDSKNNEYQLGREGAHSKRRILKCGGDRTGKFISKSIQNKINETDNLTTFYSHSLLKLLIKSNICVGALTIDDNGLIHIFFSEVTILATGGYSALFENSSNNEQALGVPIGEAILSGVQVSDLEFIQFHPTAFKSDNKCYLISEAVRGEGGLLKDQYNNRIMEHVHPMKELAPRDIVAATIYKNIKLGRRVYLDASHMSSGFVKDRFPGITEMLEKYNLDLATDKIPITPSAHYSIGGVSINKEGVTNIHGLLAVGEVSASGFHGANRLASNSLLEGACLGLVTGKTAVRINKTNYFKKIKTNVRSYMWDKYSNIYSKVNINELRLDSCNDINEIQKIMWDFVGVIRDEEKLKQGNRAINEIETKLTFQSDYLKELSPLTKIITLAKVITKFSLNRKETRGVHRRKDYPNKRKKYLYRQTYNHKKGWLYHDNDLQRLARSDN</sequence>
<keyword evidence="16" id="KW-1185">Reference proteome</keyword>
<dbReference type="EMBL" id="NIQC01000005">
    <property type="protein sequence ID" value="OWZ84370.1"/>
    <property type="molecule type" value="Genomic_DNA"/>
</dbReference>
<dbReference type="SUPFAM" id="SSF51905">
    <property type="entry name" value="FAD/NAD(P)-binding domain"/>
    <property type="match status" value="1"/>
</dbReference>
<feature type="domain" description="Fumarate reductase/succinate dehydrogenase flavoprotein-like C-terminal" evidence="14">
    <location>
        <begin position="435"/>
        <end position="522"/>
    </location>
</feature>
<dbReference type="InterPro" id="IPR003953">
    <property type="entry name" value="FAD-dep_OxRdtase_2_FAD-bd"/>
</dbReference>
<evidence type="ECO:0000256" key="7">
    <source>
        <dbReference type="ARBA" id="ARBA00022642"/>
    </source>
</evidence>
<evidence type="ECO:0000256" key="3">
    <source>
        <dbReference type="ARBA" id="ARBA00008562"/>
    </source>
</evidence>
<dbReference type="Gene3D" id="3.50.50.60">
    <property type="entry name" value="FAD/NAD(P)-binding domain"/>
    <property type="match status" value="1"/>
</dbReference>
<dbReference type="PANTHER" id="PTHR42716:SF2">
    <property type="entry name" value="L-ASPARTATE OXIDASE, CHLOROPLASTIC"/>
    <property type="match status" value="1"/>
</dbReference>
<dbReference type="PANTHER" id="PTHR42716">
    <property type="entry name" value="L-ASPARTATE OXIDASE"/>
    <property type="match status" value="1"/>
</dbReference>
<dbReference type="InterPro" id="IPR005288">
    <property type="entry name" value="NadB"/>
</dbReference>
<dbReference type="SUPFAM" id="SSF56425">
    <property type="entry name" value="Succinate dehydrogenase/fumarate reductase flavoprotein, catalytic domain"/>
    <property type="match status" value="1"/>
</dbReference>
<keyword evidence="6 12" id="KW-0285">Flavoprotein</keyword>
<evidence type="ECO:0000256" key="11">
    <source>
        <dbReference type="NCBIfam" id="TIGR00551"/>
    </source>
</evidence>
<evidence type="ECO:0000259" key="13">
    <source>
        <dbReference type="Pfam" id="PF00890"/>
    </source>
</evidence>
<comment type="pathway">
    <text evidence="2 12">Cofactor biosynthesis; NAD(+) biosynthesis; iminoaspartate from L-aspartate (oxidase route): step 1/1.</text>
</comment>
<keyword evidence="8 12" id="KW-0274">FAD</keyword>
<dbReference type="Proteomes" id="UP000214588">
    <property type="component" value="Unassembled WGS sequence"/>
</dbReference>
<gene>
    <name evidence="15" type="primary">nadB</name>
    <name evidence="15" type="ORF">CDO51_03665</name>
</gene>
<evidence type="ECO:0000256" key="1">
    <source>
        <dbReference type="ARBA" id="ARBA00001974"/>
    </source>
</evidence>
<dbReference type="PRINTS" id="PR00368">
    <property type="entry name" value="FADPNR"/>
</dbReference>
<evidence type="ECO:0000313" key="15">
    <source>
        <dbReference type="EMBL" id="OWZ84370.1"/>
    </source>
</evidence>
<proteinExistence type="inferred from homology"/>
<dbReference type="Gene3D" id="3.90.700.10">
    <property type="entry name" value="Succinate dehydrogenase/fumarate reductase flavoprotein, catalytic domain"/>
    <property type="match status" value="1"/>
</dbReference>
<feature type="domain" description="FAD-dependent oxidoreductase 2 FAD-binding" evidence="13">
    <location>
        <begin position="10"/>
        <end position="376"/>
    </location>
</feature>
<protein>
    <recommendedName>
        <fullName evidence="5 11">L-aspartate oxidase</fullName>
        <ecNumber evidence="4 11">1.4.3.16</ecNumber>
    </recommendedName>
</protein>
<comment type="cofactor">
    <cofactor evidence="1 12">
        <name>FAD</name>
        <dbReference type="ChEBI" id="CHEBI:57692"/>
    </cofactor>
</comment>
<dbReference type="GO" id="GO:0008734">
    <property type="term" value="F:L-aspartate oxidase activity"/>
    <property type="evidence" value="ECO:0007669"/>
    <property type="project" value="UniProtKB-UniRule"/>
</dbReference>
<organism evidence="15 16">
    <name type="scientific">Natranaerobius trueperi</name>
    <dbReference type="NCBI Taxonomy" id="759412"/>
    <lineage>
        <taxon>Bacteria</taxon>
        <taxon>Bacillati</taxon>
        <taxon>Bacillota</taxon>
        <taxon>Clostridia</taxon>
        <taxon>Natranaerobiales</taxon>
        <taxon>Natranaerobiaceae</taxon>
        <taxon>Natranaerobius</taxon>
    </lineage>
</organism>
<comment type="caution">
    <text evidence="15">The sequence shown here is derived from an EMBL/GenBank/DDBJ whole genome shotgun (WGS) entry which is preliminary data.</text>
</comment>
<dbReference type="SUPFAM" id="SSF46977">
    <property type="entry name" value="Succinate dehydrogenase/fumarate reductase flavoprotein C-terminal domain"/>
    <property type="match status" value="1"/>
</dbReference>
<comment type="function">
    <text evidence="12">Catalyzes the oxidation of L-aspartate to iminoaspartate.</text>
</comment>
<dbReference type="GO" id="GO:0005737">
    <property type="term" value="C:cytoplasm"/>
    <property type="evidence" value="ECO:0007669"/>
    <property type="project" value="UniProtKB-SubCell"/>
</dbReference>
<dbReference type="NCBIfam" id="TIGR00551">
    <property type="entry name" value="nadB"/>
    <property type="match status" value="1"/>
</dbReference>
<name>A0A226C1W6_9FIRM</name>
<dbReference type="FunFam" id="3.90.700.10:FF:000002">
    <property type="entry name" value="L-aspartate oxidase"/>
    <property type="match status" value="1"/>
</dbReference>
<dbReference type="OrthoDB" id="9806724at2"/>
<evidence type="ECO:0000256" key="2">
    <source>
        <dbReference type="ARBA" id="ARBA00004950"/>
    </source>
</evidence>
<evidence type="ECO:0000256" key="6">
    <source>
        <dbReference type="ARBA" id="ARBA00022630"/>
    </source>
</evidence>
<accession>A0A226C1W6</accession>